<feature type="transmembrane region" description="Helical" evidence="1">
    <location>
        <begin position="277"/>
        <end position="302"/>
    </location>
</feature>
<gene>
    <name evidence="2" type="ORF">N180_15985</name>
</gene>
<keyword evidence="1" id="KW-0812">Transmembrane</keyword>
<accession>A0A081PJH9</accession>
<dbReference type="RefSeq" id="WP_037438966.1">
    <property type="nucleotide sequence ID" value="NZ_JNFF01000026.1"/>
</dbReference>
<evidence type="ECO:0008006" key="4">
    <source>
        <dbReference type="Google" id="ProtNLM"/>
    </source>
</evidence>
<dbReference type="AlphaFoldDB" id="A0A081PJH9"/>
<sequence length="303" mass="34159">MGQKLLRLIFFGNYFVGLLAIALTIESTLQLGLPFNSAAYYLLVFLAPIIYYTYAYMGVSISADTSNPRTLWYASHIKQVRFTQQILLLICSIVALYLGIHNIKGILALPVGYWIGAGLIGLVAILYYGMLPLFSFNLNLRNTGLLKPFVIGLVWAATANFFPLLMLKIETGTAIGGSSLWYFLFVKNWMFCTVNAIMFDMKDYAIDYNNQLKTFVVRIGLQRTVNQVLIPLLLTGVVSLVIFAGYRHFPVGRLLFNLLPFLLTIVVAYSMNMRKQIFYYLIVIDGLILIKAICGITSMLLFK</sequence>
<feature type="transmembrane region" description="Helical" evidence="1">
    <location>
        <begin position="38"/>
        <end position="62"/>
    </location>
</feature>
<keyword evidence="1" id="KW-1133">Transmembrane helix</keyword>
<keyword evidence="3" id="KW-1185">Reference proteome</keyword>
<proteinExistence type="predicted"/>
<evidence type="ECO:0000313" key="2">
    <source>
        <dbReference type="EMBL" id="KEQ30852.1"/>
    </source>
</evidence>
<keyword evidence="1" id="KW-0472">Membrane</keyword>
<dbReference type="EMBL" id="JNFF01000026">
    <property type="protein sequence ID" value="KEQ30852.1"/>
    <property type="molecule type" value="Genomic_DNA"/>
</dbReference>
<feature type="transmembrane region" description="Helical" evidence="1">
    <location>
        <begin position="179"/>
        <end position="199"/>
    </location>
</feature>
<evidence type="ECO:0000256" key="1">
    <source>
        <dbReference type="SAM" id="Phobius"/>
    </source>
</evidence>
<organism evidence="2 3">
    <name type="scientific">Pedobacter antarcticus 4BY</name>
    <dbReference type="NCBI Taxonomy" id="1358423"/>
    <lineage>
        <taxon>Bacteria</taxon>
        <taxon>Pseudomonadati</taxon>
        <taxon>Bacteroidota</taxon>
        <taxon>Sphingobacteriia</taxon>
        <taxon>Sphingobacteriales</taxon>
        <taxon>Sphingobacteriaceae</taxon>
        <taxon>Pedobacter</taxon>
    </lineage>
</organism>
<feature type="transmembrane region" description="Helical" evidence="1">
    <location>
        <begin position="149"/>
        <end position="167"/>
    </location>
</feature>
<feature type="transmembrane region" description="Helical" evidence="1">
    <location>
        <begin position="228"/>
        <end position="247"/>
    </location>
</feature>
<feature type="transmembrane region" description="Helical" evidence="1">
    <location>
        <begin position="82"/>
        <end position="100"/>
    </location>
</feature>
<protein>
    <recommendedName>
        <fullName evidence="4">Prenyltransferase</fullName>
    </recommendedName>
</protein>
<evidence type="ECO:0000313" key="3">
    <source>
        <dbReference type="Proteomes" id="UP000028007"/>
    </source>
</evidence>
<name>A0A081PJH9_9SPHI</name>
<dbReference type="OrthoDB" id="1452981at2"/>
<comment type="caution">
    <text evidence="2">The sequence shown here is derived from an EMBL/GenBank/DDBJ whole genome shotgun (WGS) entry which is preliminary data.</text>
</comment>
<reference evidence="2 3" key="1">
    <citation type="journal article" date="1992" name="Int. J. Syst. Bacteriol.">
        <title>Sphingobacterium antarcticus sp. nov. a Psychrotrophic Bacterium from the Soils of Schirmacher Oasis, Antarctica.</title>
        <authorList>
            <person name="Shivaji S."/>
            <person name="Ray M.K."/>
            <person name="Rao N.S."/>
            <person name="Saiserr L."/>
            <person name="Jagannadham M.V."/>
            <person name="Kumar G.S."/>
            <person name="Reddy G."/>
            <person name="Bhargava P.M."/>
        </authorList>
    </citation>
    <scope>NUCLEOTIDE SEQUENCE [LARGE SCALE GENOMIC DNA]</scope>
    <source>
        <strain evidence="2 3">4BY</strain>
    </source>
</reference>
<feature type="transmembrane region" description="Helical" evidence="1">
    <location>
        <begin position="107"/>
        <end position="129"/>
    </location>
</feature>
<feature type="transmembrane region" description="Helical" evidence="1">
    <location>
        <begin position="254"/>
        <end position="271"/>
    </location>
</feature>
<dbReference type="Proteomes" id="UP000028007">
    <property type="component" value="Unassembled WGS sequence"/>
</dbReference>
<feature type="transmembrane region" description="Helical" evidence="1">
    <location>
        <begin position="6"/>
        <end position="26"/>
    </location>
</feature>
<dbReference type="eggNOG" id="ENOG50314NU">
    <property type="taxonomic scope" value="Bacteria"/>
</dbReference>